<dbReference type="CDD" id="cd11614">
    <property type="entry name" value="SAF_CpaB_FlgA_like"/>
    <property type="match status" value="1"/>
</dbReference>
<evidence type="ECO:0000256" key="1">
    <source>
        <dbReference type="SAM" id="Phobius"/>
    </source>
</evidence>
<keyword evidence="1" id="KW-0472">Membrane</keyword>
<organism evidence="2">
    <name type="scientific">freshwater metagenome</name>
    <dbReference type="NCBI Taxonomy" id="449393"/>
    <lineage>
        <taxon>unclassified sequences</taxon>
        <taxon>metagenomes</taxon>
        <taxon>ecological metagenomes</taxon>
    </lineage>
</organism>
<dbReference type="EMBL" id="CAEZTL010000007">
    <property type="protein sequence ID" value="CAB4562019.1"/>
    <property type="molecule type" value="Genomic_DNA"/>
</dbReference>
<dbReference type="AlphaFoldDB" id="A0A6J6DGZ9"/>
<keyword evidence="1" id="KW-0812">Transmembrane</keyword>
<feature type="transmembrane region" description="Helical" evidence="1">
    <location>
        <begin position="12"/>
        <end position="32"/>
    </location>
</feature>
<accession>A0A6J6DGZ9</accession>
<proteinExistence type="predicted"/>
<keyword evidence="1" id="KW-1133">Transmembrane helix</keyword>
<sequence>MVKIEKKSNTRFHIAIVLFILAIITPFLFSLASSKSEQYWAIARPIPSGSEITLDDIKKIGIRVDSSNHDFLLASTNLIGLVTTRSFLANEVVDVRYLRVAEESLLEEVSIAVSSSDIPMKTKVGDYVSIFLLQDAKNGEPALLPIRILTGVFISDLDRKGSNFGNTISLTLSLNQESVPALLAASSKGRLVLVGKNG</sequence>
<protein>
    <submittedName>
        <fullName evidence="2">Unannotated protein</fullName>
    </submittedName>
</protein>
<reference evidence="2" key="1">
    <citation type="submission" date="2020-05" db="EMBL/GenBank/DDBJ databases">
        <authorList>
            <person name="Chiriac C."/>
            <person name="Salcher M."/>
            <person name="Ghai R."/>
            <person name="Kavagutti S V."/>
        </authorList>
    </citation>
    <scope>NUCLEOTIDE SEQUENCE</scope>
</reference>
<name>A0A6J6DGZ9_9ZZZZ</name>
<evidence type="ECO:0000313" key="2">
    <source>
        <dbReference type="EMBL" id="CAB4562019.1"/>
    </source>
</evidence>
<gene>
    <name evidence="2" type="ORF">UFOPK1683_00169</name>
</gene>